<protein>
    <submittedName>
        <fullName evidence="14">Diacylglycerol kinase family lipid kinase</fullName>
    </submittedName>
</protein>
<keyword evidence="8" id="KW-0067">ATP-binding</keyword>
<dbReference type="PANTHER" id="PTHR12358:SF106">
    <property type="entry name" value="LIPID KINASE YEGS"/>
    <property type="match status" value="1"/>
</dbReference>
<evidence type="ECO:0000256" key="3">
    <source>
        <dbReference type="ARBA" id="ARBA00022516"/>
    </source>
</evidence>
<dbReference type="Pfam" id="PF19279">
    <property type="entry name" value="YegS_C"/>
    <property type="match status" value="1"/>
</dbReference>
<dbReference type="Gene3D" id="2.60.200.40">
    <property type="match status" value="1"/>
</dbReference>
<evidence type="ECO:0000256" key="4">
    <source>
        <dbReference type="ARBA" id="ARBA00022679"/>
    </source>
</evidence>
<dbReference type="InterPro" id="IPR045540">
    <property type="entry name" value="YegS/DAGK_C"/>
</dbReference>
<dbReference type="Proteomes" id="UP000587942">
    <property type="component" value="Unassembled WGS sequence"/>
</dbReference>
<evidence type="ECO:0000256" key="2">
    <source>
        <dbReference type="ARBA" id="ARBA00005983"/>
    </source>
</evidence>
<dbReference type="InterPro" id="IPR016064">
    <property type="entry name" value="NAD/diacylglycerol_kinase_sf"/>
</dbReference>
<dbReference type="InterPro" id="IPR050187">
    <property type="entry name" value="Lipid_Phosphate_FormReg"/>
</dbReference>
<comment type="caution">
    <text evidence="14">The sequence shown here is derived from an EMBL/GenBank/DDBJ whole genome shotgun (WGS) entry which is preliminary data.</text>
</comment>
<dbReference type="Gene3D" id="3.40.50.10330">
    <property type="entry name" value="Probable inorganic polyphosphate/atp-NAD kinase, domain 1"/>
    <property type="match status" value="1"/>
</dbReference>
<evidence type="ECO:0000256" key="6">
    <source>
        <dbReference type="ARBA" id="ARBA00022741"/>
    </source>
</evidence>
<keyword evidence="10" id="KW-0443">Lipid metabolism</keyword>
<dbReference type="GO" id="GO:0008654">
    <property type="term" value="P:phospholipid biosynthetic process"/>
    <property type="evidence" value="ECO:0007669"/>
    <property type="project" value="UniProtKB-KW"/>
</dbReference>
<keyword evidence="6" id="KW-0547">Nucleotide-binding</keyword>
<proteinExistence type="inferred from homology"/>
<dbReference type="EMBL" id="JAAVUM010000017">
    <property type="protein sequence ID" value="NKE07561.1"/>
    <property type="molecule type" value="Genomic_DNA"/>
</dbReference>
<keyword evidence="12" id="KW-1208">Phospholipid metabolism</keyword>
<dbReference type="NCBIfam" id="TIGR00147">
    <property type="entry name" value="YegS/Rv2252/BmrU family lipid kinase"/>
    <property type="match status" value="1"/>
</dbReference>
<dbReference type="GO" id="GO:0005524">
    <property type="term" value="F:ATP binding"/>
    <property type="evidence" value="ECO:0007669"/>
    <property type="project" value="UniProtKB-KW"/>
</dbReference>
<evidence type="ECO:0000256" key="1">
    <source>
        <dbReference type="ARBA" id="ARBA00001946"/>
    </source>
</evidence>
<evidence type="ECO:0000256" key="10">
    <source>
        <dbReference type="ARBA" id="ARBA00023098"/>
    </source>
</evidence>
<gene>
    <name evidence="14" type="ORF">GWK17_19105</name>
</gene>
<keyword evidence="7 14" id="KW-0418">Kinase</keyword>
<dbReference type="GO" id="GO:0005886">
    <property type="term" value="C:plasma membrane"/>
    <property type="evidence" value="ECO:0007669"/>
    <property type="project" value="TreeGrafter"/>
</dbReference>
<organism evidence="14 15">
    <name type="scientific">Mesobacillus selenatarsenatis</name>
    <dbReference type="NCBI Taxonomy" id="388741"/>
    <lineage>
        <taxon>Bacteria</taxon>
        <taxon>Bacillati</taxon>
        <taxon>Bacillota</taxon>
        <taxon>Bacilli</taxon>
        <taxon>Bacillales</taxon>
        <taxon>Bacillaceae</taxon>
        <taxon>Mesobacillus</taxon>
    </lineage>
</organism>
<evidence type="ECO:0000313" key="15">
    <source>
        <dbReference type="Proteomes" id="UP000587942"/>
    </source>
</evidence>
<dbReference type="SMART" id="SM00046">
    <property type="entry name" value="DAGKc"/>
    <property type="match status" value="1"/>
</dbReference>
<evidence type="ECO:0000313" key="14">
    <source>
        <dbReference type="EMBL" id="NKE07561.1"/>
    </source>
</evidence>
<dbReference type="RefSeq" id="WP_167833949.1">
    <property type="nucleotide sequence ID" value="NZ_JAAVUM010000017.1"/>
</dbReference>
<dbReference type="AlphaFoldDB" id="A0A846TYV3"/>
<evidence type="ECO:0000256" key="12">
    <source>
        <dbReference type="ARBA" id="ARBA00023264"/>
    </source>
</evidence>
<accession>A0A846TYV3</accession>
<evidence type="ECO:0000256" key="9">
    <source>
        <dbReference type="ARBA" id="ARBA00022842"/>
    </source>
</evidence>
<keyword evidence="5" id="KW-0479">Metal-binding</keyword>
<evidence type="ECO:0000259" key="13">
    <source>
        <dbReference type="PROSITE" id="PS50146"/>
    </source>
</evidence>
<comment type="cofactor">
    <cofactor evidence="1">
        <name>Mg(2+)</name>
        <dbReference type="ChEBI" id="CHEBI:18420"/>
    </cofactor>
</comment>
<keyword evidence="9" id="KW-0460">Magnesium</keyword>
<evidence type="ECO:0000256" key="5">
    <source>
        <dbReference type="ARBA" id="ARBA00022723"/>
    </source>
</evidence>
<comment type="similarity">
    <text evidence="2">Belongs to the diacylglycerol/lipid kinase family.</text>
</comment>
<keyword evidence="4" id="KW-0808">Transferase</keyword>
<dbReference type="InterPro" id="IPR001206">
    <property type="entry name" value="Diacylglycerol_kinase_cat_dom"/>
</dbReference>
<dbReference type="SUPFAM" id="SSF111331">
    <property type="entry name" value="NAD kinase/diacylglycerol kinase-like"/>
    <property type="match status" value="1"/>
</dbReference>
<evidence type="ECO:0000256" key="7">
    <source>
        <dbReference type="ARBA" id="ARBA00022777"/>
    </source>
</evidence>
<dbReference type="PANTHER" id="PTHR12358">
    <property type="entry name" value="SPHINGOSINE KINASE"/>
    <property type="match status" value="1"/>
</dbReference>
<dbReference type="PROSITE" id="PS50146">
    <property type="entry name" value="DAGK"/>
    <property type="match status" value="1"/>
</dbReference>
<sequence length="298" mass="32675">MKAMIILNPSSGKEKAADYAEKIEETLRDRYDDIDIRRTEKEGDAAAFATEACISLYDGIIAMGGDGTINEAINGLAEQNHRPSLGIIPLGTVNDFARALNIPLDPYEAIDILKEQNLRPVDIGKINDHYFANVIALGSIAEASYNVSPELKTRFGSLAYFMEGAKSFLKGEAIDLVVEHEGGKWEGHTFLLLAALTNSVGGFESLAPEARLNDGKFHTFIIKKVSVPKIASLVPSLLKGELEESEDVEYIRTSYLNITSDKEHVVNIDGEEGEPLPFKAKVLPGHLDIFVPFLNNKN</sequence>
<name>A0A846TYV3_9BACI</name>
<dbReference type="GO" id="GO:0004143">
    <property type="term" value="F:ATP-dependent diacylglycerol kinase activity"/>
    <property type="evidence" value="ECO:0007669"/>
    <property type="project" value="TreeGrafter"/>
</dbReference>
<dbReference type="Pfam" id="PF00781">
    <property type="entry name" value="DAGK_cat"/>
    <property type="match status" value="1"/>
</dbReference>
<evidence type="ECO:0000256" key="8">
    <source>
        <dbReference type="ARBA" id="ARBA00022840"/>
    </source>
</evidence>
<keyword evidence="3" id="KW-0444">Lipid biosynthesis</keyword>
<keyword evidence="11" id="KW-0594">Phospholipid biosynthesis</keyword>
<dbReference type="InterPro" id="IPR005218">
    <property type="entry name" value="Diacylglycerol/lipid_kinase"/>
</dbReference>
<dbReference type="InterPro" id="IPR017438">
    <property type="entry name" value="ATP-NAD_kinase_N"/>
</dbReference>
<dbReference type="GO" id="GO:0046872">
    <property type="term" value="F:metal ion binding"/>
    <property type="evidence" value="ECO:0007669"/>
    <property type="project" value="UniProtKB-KW"/>
</dbReference>
<reference evidence="14 15" key="1">
    <citation type="submission" date="2020-03" db="EMBL/GenBank/DDBJ databases">
        <authorList>
            <person name="Sun Q."/>
        </authorList>
    </citation>
    <scope>NUCLEOTIDE SEQUENCE [LARGE SCALE GENOMIC DNA]</scope>
    <source>
        <strain evidence="14 15">KACC 21451</strain>
    </source>
</reference>
<evidence type="ECO:0000256" key="11">
    <source>
        <dbReference type="ARBA" id="ARBA00023209"/>
    </source>
</evidence>
<feature type="domain" description="DAGKc" evidence="13">
    <location>
        <begin position="1"/>
        <end position="130"/>
    </location>
</feature>